<dbReference type="RefSeq" id="WP_307281973.1">
    <property type="nucleotide sequence ID" value="NZ_JAUSZT010000003.1"/>
</dbReference>
<feature type="signal peptide" evidence="2">
    <location>
        <begin position="1"/>
        <end position="22"/>
    </location>
</feature>
<dbReference type="PANTHER" id="PTHR31005:SF8">
    <property type="entry name" value="DUF4139 DOMAIN-CONTAINING PROTEIN"/>
    <property type="match status" value="1"/>
</dbReference>
<gene>
    <name evidence="4" type="ORF">QFZ34_002884</name>
</gene>
<evidence type="ECO:0000313" key="5">
    <source>
        <dbReference type="Proteomes" id="UP001237780"/>
    </source>
</evidence>
<feature type="domain" description="DUF4139" evidence="3">
    <location>
        <begin position="208"/>
        <end position="375"/>
    </location>
</feature>
<evidence type="ECO:0000256" key="2">
    <source>
        <dbReference type="SAM" id="SignalP"/>
    </source>
</evidence>
<evidence type="ECO:0000256" key="1">
    <source>
        <dbReference type="SAM" id="Coils"/>
    </source>
</evidence>
<dbReference type="PANTHER" id="PTHR31005">
    <property type="entry name" value="DUF4139 DOMAIN-CONTAINING PROTEIN"/>
    <property type="match status" value="1"/>
</dbReference>
<evidence type="ECO:0000259" key="3">
    <source>
        <dbReference type="Pfam" id="PF13598"/>
    </source>
</evidence>
<feature type="chain" id="PRO_5046431732" description="DUF4139 domain-containing protein" evidence="2">
    <location>
        <begin position="23"/>
        <end position="650"/>
    </location>
</feature>
<dbReference type="Pfam" id="PF13598">
    <property type="entry name" value="DUF4139"/>
    <property type="match status" value="1"/>
</dbReference>
<keyword evidence="2" id="KW-0732">Signal</keyword>
<dbReference type="EMBL" id="JAUSZT010000003">
    <property type="protein sequence ID" value="MDQ0997702.1"/>
    <property type="molecule type" value="Genomic_DNA"/>
</dbReference>
<accession>A0ABU0SAC8</accession>
<protein>
    <recommendedName>
        <fullName evidence="3">DUF4139 domain-containing protein</fullName>
    </recommendedName>
</protein>
<sequence length="650" mass="70407">MALKRQLLPVLLFPLICTTALAAVNGPVKSVTLSSGGLSEIVRSANVGDNSEITINVPLDQVDDILKSLIIRDANGKVKNLSLAGPNPLEETFRTLPFSVDDLNSLPRLLNAVKGTGIRISGARELEGSILGVEYQTGANGAQNAVLSILTVKGDITTVPLDSSVSVEILDKTLNAKIADATLVAGKGAVDGSRTIKIELDGQGTRTVDISYVVSAPIWKTSYRMVTGENGTARLQAWAIFENASGEDWNDVSIVLSSGKPVTLKQALHRRYWKDRAELVVDTSAQNPAIASLGTSRRQKLAQEQDAAAGYAAPAPEMQMPQRPIEMAPAAQQTAIEEQEVTSNFSLPGQFDLKNGETISVPLLDKDVKVEMVSVYQVGRSGEHPTASVMLENDSGSSFPQGILTVYNGKSGYVGDAQIAGMPSGEKRAASFALDQKVSVGADTKPQRMITSIKVVDGIIHAKTLLREVTIFTVNGAADGDRTVLIEQEKRPGWTFRAENTADSTLTHDRVRIALKAGETRNVETVSEQTQAEEFALSDAAPQMITSWADAAEDPEVKTKLKELAEARMKQVDAQEALDRVQREYDQVAESQDRTRENLRAVPNGDLQSRYLAQMGEEEDRLGELRKERDAAQEIIGKFNEDVTRIIRTF</sequence>
<evidence type="ECO:0000313" key="4">
    <source>
        <dbReference type="EMBL" id="MDQ0997702.1"/>
    </source>
</evidence>
<proteinExistence type="predicted"/>
<organism evidence="4 5">
    <name type="scientific">Phyllobacterium ifriqiyense</name>
    <dbReference type="NCBI Taxonomy" id="314238"/>
    <lineage>
        <taxon>Bacteria</taxon>
        <taxon>Pseudomonadati</taxon>
        <taxon>Pseudomonadota</taxon>
        <taxon>Alphaproteobacteria</taxon>
        <taxon>Hyphomicrobiales</taxon>
        <taxon>Phyllobacteriaceae</taxon>
        <taxon>Phyllobacterium</taxon>
    </lineage>
</organism>
<keyword evidence="5" id="KW-1185">Reference proteome</keyword>
<comment type="caution">
    <text evidence="4">The sequence shown here is derived from an EMBL/GenBank/DDBJ whole genome shotgun (WGS) entry which is preliminary data.</text>
</comment>
<name>A0ABU0SAC8_9HYPH</name>
<feature type="coiled-coil region" evidence="1">
    <location>
        <begin position="564"/>
        <end position="642"/>
    </location>
</feature>
<dbReference type="Proteomes" id="UP001237780">
    <property type="component" value="Unassembled WGS sequence"/>
</dbReference>
<dbReference type="InterPro" id="IPR011935">
    <property type="entry name" value="CHP02231"/>
</dbReference>
<reference evidence="4 5" key="1">
    <citation type="submission" date="2023-07" db="EMBL/GenBank/DDBJ databases">
        <title>Comparative genomics of wheat-associated soil bacteria to identify genetic determinants of phenazine resistance.</title>
        <authorList>
            <person name="Mouncey N."/>
        </authorList>
    </citation>
    <scope>NUCLEOTIDE SEQUENCE [LARGE SCALE GENOMIC DNA]</scope>
    <source>
        <strain evidence="4 5">W4I11</strain>
    </source>
</reference>
<keyword evidence="1" id="KW-0175">Coiled coil</keyword>
<dbReference type="InterPro" id="IPR037291">
    <property type="entry name" value="DUF4139"/>
</dbReference>